<reference evidence="1 2" key="1">
    <citation type="submission" date="2015-04" db="EMBL/GenBank/DDBJ databases">
        <title>Genome sequence of aromatic hydrocarbons-degrading Sphingobium chungbukense DJ77.</title>
        <authorList>
            <person name="Kim Y.-C."/>
            <person name="Chae J.-C."/>
        </authorList>
    </citation>
    <scope>NUCLEOTIDE SEQUENCE [LARGE SCALE GENOMIC DNA]</scope>
    <source>
        <strain evidence="1 2">DJ77</strain>
    </source>
</reference>
<gene>
    <name evidence="1" type="ORF">YP76_23300</name>
</gene>
<name>A0A0M3AIE7_9SPHN</name>
<evidence type="ECO:0000313" key="1">
    <source>
        <dbReference type="EMBL" id="KKW89753.1"/>
    </source>
</evidence>
<dbReference type="AlphaFoldDB" id="A0A0M3AIE7"/>
<accession>A0A0M3AIE7</accession>
<protein>
    <submittedName>
        <fullName evidence="1">Uncharacterized protein</fullName>
    </submittedName>
</protein>
<dbReference type="EMBL" id="LBIC01000014">
    <property type="protein sequence ID" value="KKW89753.1"/>
    <property type="molecule type" value="Genomic_DNA"/>
</dbReference>
<organism evidence="1 2">
    <name type="scientific">Sphingobium chungbukense</name>
    <dbReference type="NCBI Taxonomy" id="56193"/>
    <lineage>
        <taxon>Bacteria</taxon>
        <taxon>Pseudomonadati</taxon>
        <taxon>Pseudomonadota</taxon>
        <taxon>Alphaproteobacteria</taxon>
        <taxon>Sphingomonadales</taxon>
        <taxon>Sphingomonadaceae</taxon>
        <taxon>Sphingobium</taxon>
    </lineage>
</organism>
<comment type="caution">
    <text evidence="1">The sequence shown here is derived from an EMBL/GenBank/DDBJ whole genome shotgun (WGS) entry which is preliminary data.</text>
</comment>
<keyword evidence="2" id="KW-1185">Reference proteome</keyword>
<dbReference type="Proteomes" id="UP000033874">
    <property type="component" value="Unassembled WGS sequence"/>
</dbReference>
<evidence type="ECO:0000313" key="2">
    <source>
        <dbReference type="Proteomes" id="UP000033874"/>
    </source>
</evidence>
<sequence length="122" mass="13260">MDDEAGLIGEFPDDFDGHGGSVADAIAVVGAVGEDMFNARVALARLLEQRHSAIAILHLSAMDQQGECPARACGQTARPFASSSAWLELGRDLMNRTISLGLKLKALARRFQAAPSWRRRRR</sequence>
<proteinExistence type="predicted"/>